<dbReference type="InterPro" id="IPR009071">
    <property type="entry name" value="HMG_box_dom"/>
</dbReference>
<organism evidence="4 5">
    <name type="scientific">Neolecta irregularis (strain DAH-3)</name>
    <dbReference type="NCBI Taxonomy" id="1198029"/>
    <lineage>
        <taxon>Eukaryota</taxon>
        <taxon>Fungi</taxon>
        <taxon>Dikarya</taxon>
        <taxon>Ascomycota</taxon>
        <taxon>Taphrinomycotina</taxon>
        <taxon>Neolectales</taxon>
        <taxon>Neolectaceae</taxon>
        <taxon>Neolecta</taxon>
    </lineage>
</organism>
<gene>
    <name evidence="4" type="ORF">NEOLI_003935</name>
</gene>
<evidence type="ECO:0000313" key="5">
    <source>
        <dbReference type="Proteomes" id="UP000186594"/>
    </source>
</evidence>
<dbReference type="EMBL" id="LXFE01003878">
    <property type="protein sequence ID" value="OLL22128.1"/>
    <property type="molecule type" value="Genomic_DNA"/>
</dbReference>
<evidence type="ECO:0000313" key="4">
    <source>
        <dbReference type="EMBL" id="OLL22128.1"/>
    </source>
</evidence>
<dbReference type="Proteomes" id="UP000186594">
    <property type="component" value="Unassembled WGS sequence"/>
</dbReference>
<dbReference type="GO" id="GO:0003677">
    <property type="term" value="F:DNA binding"/>
    <property type="evidence" value="ECO:0007669"/>
    <property type="project" value="UniProtKB-KW"/>
</dbReference>
<dbReference type="AlphaFoldDB" id="A0A1U7LHM3"/>
<dbReference type="InterPro" id="IPR050342">
    <property type="entry name" value="HMGB"/>
</dbReference>
<sequence length="142" mass="15747">MPKAATKPRATRKAAPTTKSKKDPNHPKRALSAYMFFANEERPKVIQESPETSFGMCNFLFLQCPTLPHTRLPIDSHAAHILFPPASLRVSCPLLTVPGQIGKILGPFDKKAAEDKKRYETQKAAYIAKPASAGEEEEEDEE</sequence>
<evidence type="ECO:0000259" key="3">
    <source>
        <dbReference type="SMART" id="SM00398"/>
    </source>
</evidence>
<protein>
    <submittedName>
        <fullName evidence="4">Non-histone chromosomal protein 6</fullName>
    </submittedName>
</protein>
<keyword evidence="5" id="KW-1185">Reference proteome</keyword>
<dbReference type="OrthoDB" id="1919336at2759"/>
<feature type="domain" description="HMG box" evidence="3">
    <location>
        <begin position="26"/>
        <end position="128"/>
    </location>
</feature>
<feature type="region of interest" description="Disordered" evidence="2">
    <location>
        <begin position="1"/>
        <end position="28"/>
    </location>
</feature>
<keyword evidence="1" id="KW-0238">DNA-binding</keyword>
<evidence type="ECO:0000256" key="2">
    <source>
        <dbReference type="SAM" id="MobiDB-lite"/>
    </source>
</evidence>
<dbReference type="InterPro" id="IPR036910">
    <property type="entry name" value="HMG_box_dom_sf"/>
</dbReference>
<comment type="caution">
    <text evidence="4">The sequence shown here is derived from an EMBL/GenBank/DDBJ whole genome shotgun (WGS) entry which is preliminary data.</text>
</comment>
<dbReference type="OMA" id="PLSAYMH"/>
<dbReference type="Gene3D" id="1.10.30.10">
    <property type="entry name" value="High mobility group box domain"/>
    <property type="match status" value="1"/>
</dbReference>
<reference evidence="4 5" key="1">
    <citation type="submission" date="2016-04" db="EMBL/GenBank/DDBJ databases">
        <title>Evolutionary innovation and constraint leading to complex multicellularity in the Ascomycota.</title>
        <authorList>
            <person name="Cisse O."/>
            <person name="Nguyen A."/>
            <person name="Hewitt D.A."/>
            <person name="Jedd G."/>
            <person name="Stajich J.E."/>
        </authorList>
    </citation>
    <scope>NUCLEOTIDE SEQUENCE [LARGE SCALE GENOMIC DNA]</scope>
    <source>
        <strain evidence="4 5">DAH-3</strain>
    </source>
</reference>
<dbReference type="PANTHER" id="PTHR48112">
    <property type="entry name" value="HIGH MOBILITY GROUP PROTEIN DSP1"/>
    <property type="match status" value="1"/>
</dbReference>
<feature type="compositionally biased region" description="Low complexity" evidence="2">
    <location>
        <begin position="1"/>
        <end position="18"/>
    </location>
</feature>
<accession>A0A1U7LHM3</accession>
<proteinExistence type="predicted"/>
<dbReference type="PANTHER" id="PTHR48112:SF22">
    <property type="entry name" value="MITOCHONDRIAL TRANSCRIPTION FACTOR A, ISOFORM B"/>
    <property type="match status" value="1"/>
</dbReference>
<dbReference type="STRING" id="1198029.A0A1U7LHM3"/>
<dbReference type="SMART" id="SM00398">
    <property type="entry name" value="HMG"/>
    <property type="match status" value="1"/>
</dbReference>
<dbReference type="SUPFAM" id="SSF47095">
    <property type="entry name" value="HMG-box"/>
    <property type="match status" value="1"/>
</dbReference>
<evidence type="ECO:0000256" key="1">
    <source>
        <dbReference type="ARBA" id="ARBA00023125"/>
    </source>
</evidence>
<name>A0A1U7LHM3_NEOID</name>